<keyword evidence="8" id="KW-1185">Reference proteome</keyword>
<evidence type="ECO:0000313" key="7">
    <source>
        <dbReference type="EMBL" id="BDU69958.1"/>
    </source>
</evidence>
<dbReference type="InterPro" id="IPR023404">
    <property type="entry name" value="rSAM_horseshoe"/>
</dbReference>
<dbReference type="InterPro" id="IPR006638">
    <property type="entry name" value="Elp3/MiaA/NifB-like_rSAM"/>
</dbReference>
<dbReference type="PROSITE" id="PS51918">
    <property type="entry name" value="RADICAL_SAM"/>
    <property type="match status" value="1"/>
</dbReference>
<dbReference type="Pfam" id="PF02310">
    <property type="entry name" value="B12-binding"/>
    <property type="match status" value="1"/>
</dbReference>
<proteinExistence type="predicted"/>
<dbReference type="InterPro" id="IPR058240">
    <property type="entry name" value="rSAM_sf"/>
</dbReference>
<dbReference type="Gene3D" id="3.40.50.280">
    <property type="entry name" value="Cobalamin-binding domain"/>
    <property type="match status" value="1"/>
</dbReference>
<dbReference type="SFLD" id="SFLDS00029">
    <property type="entry name" value="Radical_SAM"/>
    <property type="match status" value="1"/>
</dbReference>
<evidence type="ECO:0000256" key="4">
    <source>
        <dbReference type="ARBA" id="ARBA00023004"/>
    </source>
</evidence>
<sequence>MGIRALLVYPEMPPTYWSMRYALPFLGRKAALPPLGLLTVAAMLPPDWELRLLDLNVEPITRQAVEASDLVLTSSMLVQRPSLERVIALCREVGRPVVAGGPYPTSCRDQIAGVDHFILGEAEVNLPPFLENFARGCAKGCYGDRAHPDLARTPAPRFDLLNRKRYAGAALQYSRGCPHHCEFCDIVELFGHRPRTKSPAQFLTELDLLFEGGWRGSLFVVDDNFIGNRSEVRRLLPELARWQAQRRYPFSLYTEASLDLAADEPLMDEMVQAGFNMVFVGIETPDQATLDAIGKRQNSRSDLLASVRAIQARGLEVSGGFIVGFDGDREDIFDRQIRFIGEAAIPTAMVGLLTALPQTRLHARLTSEGRILTQSVGGNNTHDLELNFVPHMDVHALRAGYKRVLEDVYRPSRYFARCLGLLRRMKRRRASCRRVRLPELRAFVHSLIRQTFSRYAVAYWAYLLRAFSLRPLMAAEIVTMAVKGHHFILITRNLLELERFKERLGRSRQDLEDRLRQALAGNARSLAAWKSRRARLVERARARCNRLNPDIKGSALAAFEEFRAAAERLLAPGALGPSSAASPPS</sequence>
<gene>
    <name evidence="7" type="ORF">GETHOR_20590</name>
</gene>
<evidence type="ECO:0000256" key="2">
    <source>
        <dbReference type="ARBA" id="ARBA00022691"/>
    </source>
</evidence>
<dbReference type="PANTHER" id="PTHR43409:SF3">
    <property type="entry name" value="HYPOTHETICAL METHYLTRANSFERASE"/>
    <property type="match status" value="1"/>
</dbReference>
<evidence type="ECO:0000259" key="6">
    <source>
        <dbReference type="PROSITE" id="PS51918"/>
    </source>
</evidence>
<keyword evidence="4" id="KW-0408">Iron</keyword>
<accession>A0ABN6V013</accession>
<keyword evidence="2" id="KW-0949">S-adenosyl-L-methionine</keyword>
<reference evidence="8" key="1">
    <citation type="journal article" date="2023" name="Int. J. Syst. Evol. Microbiol.">
        <title>Mesoterricola silvestris gen. nov., sp. nov., Mesoterricola sediminis sp. nov., Geothrix oryzae sp. nov., Geothrix edaphica sp. nov., Geothrix rubra sp. nov., and Geothrix limicola sp. nov., six novel members of Acidobacteriota isolated from soils.</title>
        <authorList>
            <person name="Itoh H."/>
            <person name="Sugisawa Y."/>
            <person name="Mise K."/>
            <person name="Xu Z."/>
            <person name="Kuniyasu M."/>
            <person name="Ushijima N."/>
            <person name="Kawano K."/>
            <person name="Kobayashi E."/>
            <person name="Shiratori Y."/>
            <person name="Masuda Y."/>
            <person name="Senoo K."/>
        </authorList>
    </citation>
    <scope>NUCLEOTIDE SEQUENCE [LARGE SCALE GENOMIC DNA]</scope>
    <source>
        <strain evidence="8">Red222</strain>
    </source>
</reference>
<dbReference type="Pfam" id="PF13282">
    <property type="entry name" value="DUF4070"/>
    <property type="match status" value="1"/>
</dbReference>
<evidence type="ECO:0000256" key="1">
    <source>
        <dbReference type="ARBA" id="ARBA00001966"/>
    </source>
</evidence>
<dbReference type="EMBL" id="AP027079">
    <property type="protein sequence ID" value="BDU69958.1"/>
    <property type="molecule type" value="Genomic_DNA"/>
</dbReference>
<dbReference type="CDD" id="cd01335">
    <property type="entry name" value="Radical_SAM"/>
    <property type="match status" value="1"/>
</dbReference>
<name>A0ABN6V013_9BACT</name>
<evidence type="ECO:0000256" key="5">
    <source>
        <dbReference type="ARBA" id="ARBA00023014"/>
    </source>
</evidence>
<dbReference type="SMART" id="SM00729">
    <property type="entry name" value="Elp3"/>
    <property type="match status" value="1"/>
</dbReference>
<dbReference type="Gene3D" id="3.80.30.20">
    <property type="entry name" value="tm_1862 like domain"/>
    <property type="match status" value="1"/>
</dbReference>
<keyword evidence="3" id="KW-0479">Metal-binding</keyword>
<dbReference type="InterPro" id="IPR006158">
    <property type="entry name" value="Cobalamin-bd"/>
</dbReference>
<comment type="cofactor">
    <cofactor evidence="1">
        <name>[4Fe-4S] cluster</name>
        <dbReference type="ChEBI" id="CHEBI:49883"/>
    </cofactor>
</comment>
<dbReference type="SUPFAM" id="SSF102114">
    <property type="entry name" value="Radical SAM enzymes"/>
    <property type="match status" value="1"/>
</dbReference>
<feature type="domain" description="Radical SAM core" evidence="6">
    <location>
        <begin position="163"/>
        <end position="407"/>
    </location>
</feature>
<dbReference type="RefSeq" id="WP_286353678.1">
    <property type="nucleotide sequence ID" value="NZ_AP027079.1"/>
</dbReference>
<keyword evidence="5" id="KW-0411">Iron-sulfur</keyword>
<dbReference type="Pfam" id="PF04055">
    <property type="entry name" value="Radical_SAM"/>
    <property type="match status" value="1"/>
</dbReference>
<dbReference type="SFLD" id="SFLDG01082">
    <property type="entry name" value="B12-binding_domain_containing"/>
    <property type="match status" value="1"/>
</dbReference>
<dbReference type="Proteomes" id="UP001242010">
    <property type="component" value="Chromosome"/>
</dbReference>
<dbReference type="InterPro" id="IPR007197">
    <property type="entry name" value="rSAM"/>
</dbReference>
<dbReference type="SFLD" id="SFLDG01123">
    <property type="entry name" value="methyltransferase_(Class_B)"/>
    <property type="match status" value="1"/>
</dbReference>
<dbReference type="InterPro" id="IPR025274">
    <property type="entry name" value="DUF4070"/>
</dbReference>
<evidence type="ECO:0000313" key="8">
    <source>
        <dbReference type="Proteomes" id="UP001242010"/>
    </source>
</evidence>
<organism evidence="7 8">
    <name type="scientific">Geothrix oryzae</name>
    <dbReference type="NCBI Taxonomy" id="2927975"/>
    <lineage>
        <taxon>Bacteria</taxon>
        <taxon>Pseudomonadati</taxon>
        <taxon>Acidobacteriota</taxon>
        <taxon>Holophagae</taxon>
        <taxon>Holophagales</taxon>
        <taxon>Holophagaceae</taxon>
        <taxon>Geothrix</taxon>
    </lineage>
</organism>
<dbReference type="InterPro" id="IPR034530">
    <property type="entry name" value="HpnP-like"/>
</dbReference>
<protein>
    <submittedName>
        <fullName evidence="7">B12-binding domain-containing radical SAM protein</fullName>
    </submittedName>
</protein>
<dbReference type="SFLD" id="SFLDF00303">
    <property type="entry name" value="hopanoid_C2-methyltransferase"/>
    <property type="match status" value="1"/>
</dbReference>
<dbReference type="InterPro" id="IPR051198">
    <property type="entry name" value="BchE-like"/>
</dbReference>
<evidence type="ECO:0000256" key="3">
    <source>
        <dbReference type="ARBA" id="ARBA00022723"/>
    </source>
</evidence>
<dbReference type="PANTHER" id="PTHR43409">
    <property type="entry name" value="ANAEROBIC MAGNESIUM-PROTOPORPHYRIN IX MONOMETHYL ESTER CYCLASE-RELATED"/>
    <property type="match status" value="1"/>
</dbReference>
<dbReference type="InterPro" id="IPR034466">
    <property type="entry name" value="Methyltransferase_Class_B"/>
</dbReference>